<dbReference type="PANTHER" id="PTHR43784:SF2">
    <property type="entry name" value="GDSL-LIKE LIPASE_ACYLHYDROLASE, PUTATIVE (AFU_ORTHOLOGUE AFUA_2G00820)-RELATED"/>
    <property type="match status" value="1"/>
</dbReference>
<protein>
    <recommendedName>
        <fullName evidence="1">SGNH hydrolase-type esterase domain-containing protein</fullName>
    </recommendedName>
</protein>
<dbReference type="AlphaFoldDB" id="A0A9D1DVX4"/>
<dbReference type="PANTHER" id="PTHR43784">
    <property type="entry name" value="GDSL-LIKE LIPASE/ACYLHYDROLASE, PUTATIVE (AFU_ORTHOLOGUE AFUA_2G00820)-RELATED"/>
    <property type="match status" value="1"/>
</dbReference>
<dbReference type="Pfam" id="PF13472">
    <property type="entry name" value="Lipase_GDSL_2"/>
    <property type="match status" value="1"/>
</dbReference>
<comment type="caution">
    <text evidence="2">The sequence shown here is derived from an EMBL/GenBank/DDBJ whole genome shotgun (WGS) entry which is preliminary data.</text>
</comment>
<proteinExistence type="predicted"/>
<dbReference type="Gene3D" id="3.40.50.1110">
    <property type="entry name" value="SGNH hydrolase"/>
    <property type="match status" value="1"/>
</dbReference>
<dbReference type="EMBL" id="DVHA01000004">
    <property type="protein sequence ID" value="HIR59972.1"/>
    <property type="molecule type" value="Genomic_DNA"/>
</dbReference>
<reference evidence="2" key="2">
    <citation type="journal article" date="2021" name="PeerJ">
        <title>Extensive microbial diversity within the chicken gut microbiome revealed by metagenomics and culture.</title>
        <authorList>
            <person name="Gilroy R."/>
            <person name="Ravi A."/>
            <person name="Getino M."/>
            <person name="Pursley I."/>
            <person name="Horton D.L."/>
            <person name="Alikhan N.F."/>
            <person name="Baker D."/>
            <person name="Gharbi K."/>
            <person name="Hall N."/>
            <person name="Watson M."/>
            <person name="Adriaenssens E.M."/>
            <person name="Foster-Nyarko E."/>
            <person name="Jarju S."/>
            <person name="Secka A."/>
            <person name="Antonio M."/>
            <person name="Oren A."/>
            <person name="Chaudhuri R.R."/>
            <person name="La Ragione R."/>
            <person name="Hildebrand F."/>
            <person name="Pallen M.J."/>
        </authorList>
    </citation>
    <scope>NUCLEOTIDE SEQUENCE</scope>
    <source>
        <strain evidence="2">CHK189-12415</strain>
    </source>
</reference>
<accession>A0A9D1DVX4</accession>
<evidence type="ECO:0000259" key="1">
    <source>
        <dbReference type="Pfam" id="PF13472"/>
    </source>
</evidence>
<dbReference type="InterPro" id="IPR053140">
    <property type="entry name" value="GDSL_Rv0518-like"/>
</dbReference>
<dbReference type="InterPro" id="IPR036514">
    <property type="entry name" value="SGNH_hydro_sf"/>
</dbReference>
<evidence type="ECO:0000313" key="2">
    <source>
        <dbReference type="EMBL" id="HIR59972.1"/>
    </source>
</evidence>
<evidence type="ECO:0000313" key="3">
    <source>
        <dbReference type="Proteomes" id="UP000824241"/>
    </source>
</evidence>
<name>A0A9D1DVX4_9FIRM</name>
<reference evidence="2" key="1">
    <citation type="submission" date="2020-10" db="EMBL/GenBank/DDBJ databases">
        <authorList>
            <person name="Gilroy R."/>
        </authorList>
    </citation>
    <scope>NUCLEOTIDE SEQUENCE</scope>
    <source>
        <strain evidence="2">CHK189-12415</strain>
    </source>
</reference>
<organism evidence="2 3">
    <name type="scientific">Candidatus Faecivivens stercoravium</name>
    <dbReference type="NCBI Taxonomy" id="2840803"/>
    <lineage>
        <taxon>Bacteria</taxon>
        <taxon>Bacillati</taxon>
        <taxon>Bacillota</taxon>
        <taxon>Clostridia</taxon>
        <taxon>Eubacteriales</taxon>
        <taxon>Oscillospiraceae</taxon>
        <taxon>Oscillospiraceae incertae sedis</taxon>
        <taxon>Candidatus Faecivivens</taxon>
    </lineage>
</organism>
<sequence>MGKWITAFASAQREMREGGGFAGRTARLRWTANLTGDTLRLRFANASPDKPMRMGPVTVWSGKGSAEITFGGQPVLQLAPGSLAESDEAFLPVKAGDTLTVLLYFPSDAFPPRSASGAFPVERSAPGDFTGKPDFAADPALWQITEDIAAAWPLPALCGIDLFCGNEEAGAVAVLGDSITEMGFWTRPLEKYIQDNFPGQRAFLNLGIAGNRLLLPTGGRMAEAGGNCFGDAGLTRLPRDILSIHGLRAVYLAMGVNDITQPESGEMSPPLSERCTVETLAAGFSRVQHTLRDRGVKVYGCTVTPFGGMGGFCPETLEMWEKFNGWLRRQAAAGDYDGLVDFAKVLEDPEKPGYMLPAYDSGDHLHPGPAGGARMAEEAEKVLE</sequence>
<gene>
    <name evidence="2" type="ORF">IAB37_00125</name>
</gene>
<dbReference type="SUPFAM" id="SSF52266">
    <property type="entry name" value="SGNH hydrolase"/>
    <property type="match status" value="1"/>
</dbReference>
<dbReference type="Proteomes" id="UP000824241">
    <property type="component" value="Unassembled WGS sequence"/>
</dbReference>
<feature type="domain" description="SGNH hydrolase-type esterase" evidence="1">
    <location>
        <begin position="174"/>
        <end position="371"/>
    </location>
</feature>
<dbReference type="InterPro" id="IPR013830">
    <property type="entry name" value="SGNH_hydro"/>
</dbReference>